<proteinExistence type="predicted"/>
<evidence type="ECO:0000313" key="2">
    <source>
        <dbReference type="Proteomes" id="UP000317158"/>
    </source>
</evidence>
<dbReference type="AlphaFoldDB" id="A0A520KSB3"/>
<gene>
    <name evidence="1" type="ORF">EF806_01810</name>
</gene>
<organism evidence="1 2">
    <name type="scientific">Methanoliparum thermophilum</name>
    <dbReference type="NCBI Taxonomy" id="2491083"/>
    <lineage>
        <taxon>Archaea</taxon>
        <taxon>Methanobacteriati</taxon>
        <taxon>Methanobacteriota</taxon>
        <taxon>Candidatus Methanoliparia</taxon>
        <taxon>Candidatus Methanoliparales</taxon>
        <taxon>Candidatus Methanoliparaceae</taxon>
        <taxon>Candidatus Methanoliparum</taxon>
    </lineage>
</organism>
<dbReference type="GO" id="GO:0009691">
    <property type="term" value="P:cytokinin biosynthetic process"/>
    <property type="evidence" value="ECO:0007669"/>
    <property type="project" value="InterPro"/>
</dbReference>
<dbReference type="PANTHER" id="PTHR31223">
    <property type="entry name" value="LOG FAMILY PROTEIN YJL055W"/>
    <property type="match status" value="1"/>
</dbReference>
<reference evidence="1 2" key="1">
    <citation type="journal article" date="2019" name="Nat. Microbiol.">
        <title>Wide diversity of methane and short-chain alkane metabolisms in uncultured archaea.</title>
        <authorList>
            <person name="Borrel G."/>
            <person name="Adam P.S."/>
            <person name="McKay L.J."/>
            <person name="Chen L.X."/>
            <person name="Sierra-Garcia I.N."/>
            <person name="Sieber C.M."/>
            <person name="Letourneur Q."/>
            <person name="Ghozlane A."/>
            <person name="Andersen G.L."/>
            <person name="Li W.J."/>
            <person name="Hallam S.J."/>
            <person name="Muyzer G."/>
            <person name="de Oliveira V.M."/>
            <person name="Inskeep W.P."/>
            <person name="Banfield J.F."/>
            <person name="Gribaldo S."/>
        </authorList>
    </citation>
    <scope>NUCLEOTIDE SEQUENCE [LARGE SCALE GENOMIC DNA]</scope>
    <source>
        <strain evidence="1">NM1a</strain>
    </source>
</reference>
<dbReference type="EMBL" id="RXIF01000004">
    <property type="protein sequence ID" value="RZN64811.1"/>
    <property type="molecule type" value="Genomic_DNA"/>
</dbReference>
<accession>A0A520KSB3</accession>
<evidence type="ECO:0000313" key="1">
    <source>
        <dbReference type="EMBL" id="RZN64811.1"/>
    </source>
</evidence>
<name>A0A520KSB3_METT2</name>
<dbReference type="PANTHER" id="PTHR31223:SF70">
    <property type="entry name" value="LOG FAMILY PROTEIN YJL055W"/>
    <property type="match status" value="1"/>
</dbReference>
<dbReference type="GO" id="GO:0016799">
    <property type="term" value="F:hydrolase activity, hydrolyzing N-glycosyl compounds"/>
    <property type="evidence" value="ECO:0007669"/>
    <property type="project" value="TreeGrafter"/>
</dbReference>
<sequence>MNICIFASSSDAVSSDFLKAAGELGELIGKKGYTLVYGGTNVGLMGEIAVSVQKNGGKVIGVIPWFIRDEGISNSSADQLIVTEDMYERKRIMEDMSDAFFALPGGFGTLEEIFEVLTLKQLKRHNKPIIFFNTKGFYNRLFDFFEQIYKEKFAKSAYKNTYYITSDPQDALSYLENYSPTEIPDKWFK</sequence>
<dbReference type="Pfam" id="PF03641">
    <property type="entry name" value="Lysine_decarbox"/>
    <property type="match status" value="1"/>
</dbReference>
<dbReference type="Proteomes" id="UP000317158">
    <property type="component" value="Unassembled WGS sequence"/>
</dbReference>
<dbReference type="InterPro" id="IPR005269">
    <property type="entry name" value="LOG"/>
</dbReference>
<dbReference type="InterPro" id="IPR031100">
    <property type="entry name" value="LOG_fam"/>
</dbReference>
<dbReference type="SUPFAM" id="SSF102405">
    <property type="entry name" value="MCP/YpsA-like"/>
    <property type="match status" value="1"/>
</dbReference>
<dbReference type="Gene3D" id="3.40.50.450">
    <property type="match status" value="1"/>
</dbReference>
<dbReference type="NCBIfam" id="TIGR00730">
    <property type="entry name" value="Rossman fold protein, TIGR00730 family"/>
    <property type="match status" value="1"/>
</dbReference>
<comment type="caution">
    <text evidence="1">The sequence shown here is derived from an EMBL/GenBank/DDBJ whole genome shotgun (WGS) entry which is preliminary data.</text>
</comment>
<protein>
    <submittedName>
        <fullName evidence="1">TIGR00730 family Rossman fold protein</fullName>
    </submittedName>
</protein>
<dbReference type="GO" id="GO:0005829">
    <property type="term" value="C:cytosol"/>
    <property type="evidence" value="ECO:0007669"/>
    <property type="project" value="TreeGrafter"/>
</dbReference>